<dbReference type="Gene3D" id="1.10.287.80">
    <property type="entry name" value="ATP synthase, gamma subunit, helix hairpin domain"/>
    <property type="match status" value="1"/>
</dbReference>
<dbReference type="GO" id="GO:0005886">
    <property type="term" value="C:plasma membrane"/>
    <property type="evidence" value="ECO:0007669"/>
    <property type="project" value="UniProtKB-SubCell"/>
</dbReference>
<keyword evidence="8 10" id="KW-0139">CF(1)</keyword>
<dbReference type="PANTHER" id="PTHR11693:SF22">
    <property type="entry name" value="ATP SYNTHASE SUBUNIT GAMMA, MITOCHONDRIAL"/>
    <property type="match status" value="1"/>
</dbReference>
<evidence type="ECO:0000256" key="7">
    <source>
        <dbReference type="ARBA" id="ARBA00023136"/>
    </source>
</evidence>
<dbReference type="AlphaFoldDB" id="A0A1M6K5M6"/>
<evidence type="ECO:0000256" key="10">
    <source>
        <dbReference type="HAMAP-Rule" id="MF_00815"/>
    </source>
</evidence>
<sequence length="306" mass="33350">MGAQLRVYRRRIRSTKSMAKITRAMELIATTRITKAQRAAEAAGPYAREITRAVSALASRVSDHPLLTEAENPTRAAVLVITSDKGLAGAFSSNVLKEADSLARLLQEQGKEVVTYMVGRKGTAFYKFRGRTVEDRWEGMTERPTYAHAQEIGTALMERFSRDSSEGGVDEIHVVSTEFVSMLTQRASATRALPLEVEEVDAEELAEAHGGQALPLYEFEPSAEEVLDQLLPKYVVNRIYFALLESAASQQASRRAAMKAATDNAEDLAKNLTRLANQARQAEITNEISEIVGGADALSAVSAGSE</sequence>
<evidence type="ECO:0000256" key="8">
    <source>
        <dbReference type="ARBA" id="ARBA00023196"/>
    </source>
</evidence>
<dbReference type="NCBIfam" id="NF004145">
    <property type="entry name" value="PRK05621.1-2"/>
    <property type="match status" value="1"/>
</dbReference>
<dbReference type="Pfam" id="PF00231">
    <property type="entry name" value="ATP-synt"/>
    <property type="match status" value="1"/>
</dbReference>
<proteinExistence type="inferred from homology"/>
<reference evidence="12 13" key="1">
    <citation type="submission" date="2016-11" db="EMBL/GenBank/DDBJ databases">
        <authorList>
            <person name="Jaros S."/>
            <person name="Januszkiewicz K."/>
            <person name="Wedrychowicz H."/>
        </authorList>
    </citation>
    <scope>NUCLEOTIDE SEQUENCE [LARGE SCALE GENOMIC DNA]</scope>
    <source>
        <strain evidence="12 13">CGMCC 4.5723</strain>
    </source>
</reference>
<dbReference type="PROSITE" id="PS00153">
    <property type="entry name" value="ATPASE_GAMMA"/>
    <property type="match status" value="1"/>
</dbReference>
<dbReference type="NCBIfam" id="TIGR01146">
    <property type="entry name" value="ATPsyn_F1gamma"/>
    <property type="match status" value="1"/>
</dbReference>
<evidence type="ECO:0000256" key="5">
    <source>
        <dbReference type="ARBA" id="ARBA00022781"/>
    </source>
</evidence>
<keyword evidence="10" id="KW-1003">Cell membrane</keyword>
<dbReference type="GO" id="GO:0046933">
    <property type="term" value="F:proton-transporting ATP synthase activity, rotational mechanism"/>
    <property type="evidence" value="ECO:0007669"/>
    <property type="project" value="UniProtKB-UniRule"/>
</dbReference>
<comment type="subunit">
    <text evidence="10">F-type ATPases have 2 components, CF(1) - the catalytic core - and CF(0) - the membrane proton channel. CF(1) has five subunits: alpha(3), beta(3), gamma(1), delta(1), epsilon(1). CF(0) has three main subunits: a, b and c.</text>
</comment>
<comment type="subcellular location">
    <subcellularLocation>
        <location evidence="10">Cell membrane</location>
        <topology evidence="10">Peripheral membrane protein</topology>
    </subcellularLocation>
    <subcellularLocation>
        <location evidence="2">Membrane</location>
        <topology evidence="2">Peripheral membrane protein</topology>
    </subcellularLocation>
</comment>
<dbReference type="InterPro" id="IPR023632">
    <property type="entry name" value="ATP_synth_F1_gsu_CS"/>
</dbReference>
<dbReference type="OrthoDB" id="9812769at2"/>
<dbReference type="STRING" id="758803.SAMN05421803_10750"/>
<evidence type="ECO:0000256" key="4">
    <source>
        <dbReference type="ARBA" id="ARBA00022448"/>
    </source>
</evidence>
<gene>
    <name evidence="10" type="primary">atpG</name>
    <name evidence="12" type="ORF">SAMN05421803_10750</name>
</gene>
<dbReference type="PRINTS" id="PR00126">
    <property type="entry name" value="ATPASEGAMMA"/>
</dbReference>
<dbReference type="EMBL" id="FQZK01000007">
    <property type="protein sequence ID" value="SHJ54284.1"/>
    <property type="molecule type" value="Genomic_DNA"/>
</dbReference>
<evidence type="ECO:0000256" key="6">
    <source>
        <dbReference type="ARBA" id="ARBA00023065"/>
    </source>
</evidence>
<comment type="similarity">
    <text evidence="3 10">Belongs to the ATPase gamma chain family.</text>
</comment>
<dbReference type="RefSeq" id="WP_073379699.1">
    <property type="nucleotide sequence ID" value="NZ_FQZK01000007.1"/>
</dbReference>
<dbReference type="GO" id="GO:0042777">
    <property type="term" value="P:proton motive force-driven plasma membrane ATP synthesis"/>
    <property type="evidence" value="ECO:0007669"/>
    <property type="project" value="UniProtKB-UniRule"/>
</dbReference>
<dbReference type="Gene3D" id="3.40.1380.10">
    <property type="match status" value="1"/>
</dbReference>
<feature type="coiled-coil region" evidence="11">
    <location>
        <begin position="258"/>
        <end position="285"/>
    </location>
</feature>
<name>A0A1M6K5M6_9ACTN</name>
<comment type="function">
    <text evidence="1 10">Produces ATP from ADP in the presence of a proton gradient across the membrane. The gamma chain is believed to be important in regulating ATPase activity and the flow of protons through the CF(0) complex.</text>
</comment>
<evidence type="ECO:0000256" key="1">
    <source>
        <dbReference type="ARBA" id="ARBA00003456"/>
    </source>
</evidence>
<dbReference type="HAMAP" id="MF_00815">
    <property type="entry name" value="ATP_synth_gamma_bact"/>
    <property type="match status" value="1"/>
</dbReference>
<keyword evidence="13" id="KW-1185">Reference proteome</keyword>
<evidence type="ECO:0000256" key="3">
    <source>
        <dbReference type="ARBA" id="ARBA00007681"/>
    </source>
</evidence>
<dbReference type="InterPro" id="IPR000131">
    <property type="entry name" value="ATP_synth_F1_gsu"/>
</dbReference>
<protein>
    <recommendedName>
        <fullName evidence="10">ATP synthase gamma chain</fullName>
    </recommendedName>
    <alternativeName>
        <fullName evidence="10">ATP synthase F1 sector gamma subunit</fullName>
    </alternativeName>
    <alternativeName>
        <fullName evidence="10">F-ATPase gamma subunit</fullName>
    </alternativeName>
</protein>
<dbReference type="PANTHER" id="PTHR11693">
    <property type="entry name" value="ATP SYNTHASE GAMMA CHAIN"/>
    <property type="match status" value="1"/>
</dbReference>
<evidence type="ECO:0000313" key="13">
    <source>
        <dbReference type="Proteomes" id="UP000184452"/>
    </source>
</evidence>
<evidence type="ECO:0000256" key="2">
    <source>
        <dbReference type="ARBA" id="ARBA00004170"/>
    </source>
</evidence>
<keyword evidence="7 10" id="KW-0472">Membrane</keyword>
<dbReference type="CDD" id="cd12151">
    <property type="entry name" value="F1-ATPase_gamma"/>
    <property type="match status" value="1"/>
</dbReference>
<dbReference type="GO" id="GO:0005524">
    <property type="term" value="F:ATP binding"/>
    <property type="evidence" value="ECO:0007669"/>
    <property type="project" value="UniProtKB-UniRule"/>
</dbReference>
<evidence type="ECO:0000256" key="9">
    <source>
        <dbReference type="ARBA" id="ARBA00023310"/>
    </source>
</evidence>
<keyword evidence="6 10" id="KW-0406">Ion transport</keyword>
<evidence type="ECO:0000313" key="12">
    <source>
        <dbReference type="EMBL" id="SHJ54284.1"/>
    </source>
</evidence>
<accession>A0A1M6K5M6</accession>
<dbReference type="SUPFAM" id="SSF52943">
    <property type="entry name" value="ATP synthase (F1-ATPase), gamma subunit"/>
    <property type="match status" value="1"/>
</dbReference>
<keyword evidence="4 10" id="KW-0813">Transport</keyword>
<organism evidence="12 13">
    <name type="scientific">Nocardiopsis flavescens</name>
    <dbReference type="NCBI Taxonomy" id="758803"/>
    <lineage>
        <taxon>Bacteria</taxon>
        <taxon>Bacillati</taxon>
        <taxon>Actinomycetota</taxon>
        <taxon>Actinomycetes</taxon>
        <taxon>Streptosporangiales</taxon>
        <taxon>Nocardiopsidaceae</taxon>
        <taxon>Nocardiopsis</taxon>
    </lineage>
</organism>
<dbReference type="InterPro" id="IPR035968">
    <property type="entry name" value="ATP_synth_F1_ATPase_gsu"/>
</dbReference>
<dbReference type="GO" id="GO:0045259">
    <property type="term" value="C:proton-transporting ATP synthase complex"/>
    <property type="evidence" value="ECO:0007669"/>
    <property type="project" value="UniProtKB-KW"/>
</dbReference>
<keyword evidence="11" id="KW-0175">Coiled coil</keyword>
<keyword evidence="5 10" id="KW-0375">Hydrogen ion transport</keyword>
<evidence type="ECO:0000256" key="11">
    <source>
        <dbReference type="SAM" id="Coils"/>
    </source>
</evidence>
<dbReference type="Proteomes" id="UP000184452">
    <property type="component" value="Unassembled WGS sequence"/>
</dbReference>
<keyword evidence="9 10" id="KW-0066">ATP synthesis</keyword>